<comment type="similarity">
    <text evidence="2">Belongs to the HAD-like hydrolase superfamily. CbbY/CbbZ/Gph/YieH family.</text>
</comment>
<evidence type="ECO:0000313" key="7">
    <source>
        <dbReference type="Proteomes" id="UP000515307"/>
    </source>
</evidence>
<comment type="cofactor">
    <cofactor evidence="1">
        <name>Mg(2+)</name>
        <dbReference type="ChEBI" id="CHEBI:18420"/>
    </cofactor>
</comment>
<dbReference type="GO" id="GO:0016787">
    <property type="term" value="F:hydrolase activity"/>
    <property type="evidence" value="ECO:0007669"/>
    <property type="project" value="UniProtKB-KW"/>
</dbReference>
<name>A0A7G7BD95_9ACTN</name>
<dbReference type="Pfam" id="PF00702">
    <property type="entry name" value="Hydrolase"/>
    <property type="match status" value="1"/>
</dbReference>
<dbReference type="Gene3D" id="1.10.150.240">
    <property type="entry name" value="Putative phosphatase, domain 2"/>
    <property type="match status" value="1"/>
</dbReference>
<protein>
    <submittedName>
        <fullName evidence="6">HAD-IA family hydrolase</fullName>
    </submittedName>
</protein>
<dbReference type="InterPro" id="IPR006439">
    <property type="entry name" value="HAD-SF_hydro_IA"/>
</dbReference>
<dbReference type="NCBIfam" id="TIGR01509">
    <property type="entry name" value="HAD-SF-IA-v3"/>
    <property type="match status" value="1"/>
</dbReference>
<dbReference type="Proteomes" id="UP000515307">
    <property type="component" value="Chromosome"/>
</dbReference>
<dbReference type="Gene3D" id="3.40.50.1000">
    <property type="entry name" value="HAD superfamily/HAD-like"/>
    <property type="match status" value="1"/>
</dbReference>
<keyword evidence="5" id="KW-0119">Carbohydrate metabolism</keyword>
<dbReference type="AlphaFoldDB" id="A0A7G7BD95"/>
<dbReference type="InterPro" id="IPR051600">
    <property type="entry name" value="Beta-PGM-like"/>
</dbReference>
<dbReference type="PANTHER" id="PTHR46193">
    <property type="entry name" value="6-PHOSPHOGLUCONATE PHOSPHATASE"/>
    <property type="match status" value="1"/>
</dbReference>
<dbReference type="InterPro" id="IPR036412">
    <property type="entry name" value="HAD-like_sf"/>
</dbReference>
<keyword evidence="3" id="KW-0479">Metal-binding</keyword>
<evidence type="ECO:0000313" key="6">
    <source>
        <dbReference type="EMBL" id="QNE73310.1"/>
    </source>
</evidence>
<dbReference type="EMBL" id="CP045702">
    <property type="protein sequence ID" value="QNE73310.1"/>
    <property type="molecule type" value="Genomic_DNA"/>
</dbReference>
<evidence type="ECO:0000256" key="3">
    <source>
        <dbReference type="ARBA" id="ARBA00022723"/>
    </source>
</evidence>
<accession>A0A7G7BD95</accession>
<keyword evidence="6" id="KW-0378">Hydrolase</keyword>
<organism evidence="6 7">
    <name type="scientific">Streptomyces finlayi</name>
    <dbReference type="NCBI Taxonomy" id="67296"/>
    <lineage>
        <taxon>Bacteria</taxon>
        <taxon>Bacillati</taxon>
        <taxon>Actinomycetota</taxon>
        <taxon>Actinomycetes</taxon>
        <taxon>Kitasatosporales</taxon>
        <taxon>Streptomycetaceae</taxon>
        <taxon>Streptomyces</taxon>
    </lineage>
</organism>
<dbReference type="PANTHER" id="PTHR46193:SF18">
    <property type="entry name" value="HEXITOL PHOSPHATASE B"/>
    <property type="match status" value="1"/>
</dbReference>
<sequence>MSAGARAGAETYPDRLRQVAGVVFDTDGVIIDSVRLHAAAWKTAFDTCLEANPPGDPSARRPFSTDDYLRYVDGRARMDGAASFLASRGLTLPPGTLADPPGTDTVGAVAARKEQLFTERIRARDVEAYPGTLLLLRHLRDQGIGMAAVSASRHARELLDRSGVLSYFTAVIDGGEATRLGLPGKPAPDLFLAAAGRLGLAAARTAVIEDALAGVEAGRRGRFHLVVGVDRSAAPDTRAALLDRGADVVVDDLSELLTDPTED</sequence>
<keyword evidence="4" id="KW-0460">Magnesium</keyword>
<evidence type="ECO:0000256" key="1">
    <source>
        <dbReference type="ARBA" id="ARBA00001946"/>
    </source>
</evidence>
<evidence type="ECO:0000256" key="5">
    <source>
        <dbReference type="ARBA" id="ARBA00023277"/>
    </source>
</evidence>
<proteinExistence type="inferred from homology"/>
<reference evidence="7" key="1">
    <citation type="submission" date="2019-10" db="EMBL/GenBank/DDBJ databases">
        <title>Antimicrobial potential of Antarctic Bacteria.</title>
        <authorList>
            <person name="Benaud N."/>
            <person name="Edwards R.J."/>
            <person name="Ferrari B.C."/>
        </authorList>
    </citation>
    <scope>NUCLEOTIDE SEQUENCE [LARGE SCALE GENOMIC DNA]</scope>
    <source>
        <strain evidence="7">NBSH44</strain>
    </source>
</reference>
<dbReference type="SUPFAM" id="SSF56784">
    <property type="entry name" value="HAD-like"/>
    <property type="match status" value="1"/>
</dbReference>
<evidence type="ECO:0000256" key="4">
    <source>
        <dbReference type="ARBA" id="ARBA00022842"/>
    </source>
</evidence>
<dbReference type="InterPro" id="IPR023198">
    <property type="entry name" value="PGP-like_dom2"/>
</dbReference>
<dbReference type="InterPro" id="IPR023214">
    <property type="entry name" value="HAD_sf"/>
</dbReference>
<dbReference type="KEGG" id="sfiy:F0344_00535"/>
<evidence type="ECO:0000256" key="2">
    <source>
        <dbReference type="ARBA" id="ARBA00006171"/>
    </source>
</evidence>
<dbReference type="GO" id="GO:0046872">
    <property type="term" value="F:metal ion binding"/>
    <property type="evidence" value="ECO:0007669"/>
    <property type="project" value="UniProtKB-KW"/>
</dbReference>
<dbReference type="SFLD" id="SFLDG01129">
    <property type="entry name" value="C1.5:_HAD__Beta-PGM__Phosphata"/>
    <property type="match status" value="1"/>
</dbReference>
<dbReference type="RefSeq" id="WP_185296880.1">
    <property type="nucleotide sequence ID" value="NZ_CP045702.1"/>
</dbReference>
<keyword evidence="7" id="KW-1185">Reference proteome</keyword>
<dbReference type="SFLD" id="SFLDS00003">
    <property type="entry name" value="Haloacid_Dehalogenase"/>
    <property type="match status" value="1"/>
</dbReference>
<gene>
    <name evidence="6" type="ORF">F0344_00535</name>
</gene>